<keyword evidence="10" id="KW-1185">Reference proteome</keyword>
<evidence type="ECO:0000256" key="2">
    <source>
        <dbReference type="ARBA" id="ARBA00022723"/>
    </source>
</evidence>
<dbReference type="GO" id="GO:0046872">
    <property type="term" value="F:metal ion binding"/>
    <property type="evidence" value="ECO:0007669"/>
    <property type="project" value="UniProtKB-KW"/>
</dbReference>
<keyword evidence="4" id="KW-0411">Iron-sulfur</keyword>
<keyword evidence="5" id="KW-0456">Lyase</keyword>
<dbReference type="Pfam" id="PF00330">
    <property type="entry name" value="Aconitase"/>
    <property type="match status" value="1"/>
</dbReference>
<evidence type="ECO:0000259" key="8">
    <source>
        <dbReference type="Pfam" id="PF00694"/>
    </source>
</evidence>
<evidence type="ECO:0000256" key="4">
    <source>
        <dbReference type="ARBA" id="ARBA00023014"/>
    </source>
</evidence>
<protein>
    <submittedName>
        <fullName evidence="9">3-isopropylmalate dehydratase</fullName>
    </submittedName>
</protein>
<evidence type="ECO:0000256" key="3">
    <source>
        <dbReference type="ARBA" id="ARBA00023004"/>
    </source>
</evidence>
<dbReference type="PRINTS" id="PR00415">
    <property type="entry name" value="ACONITASE"/>
</dbReference>
<dbReference type="InterPro" id="IPR015928">
    <property type="entry name" value="Aconitase/3IPM_dehydase_swvl"/>
</dbReference>
<dbReference type="SUPFAM" id="SSF52016">
    <property type="entry name" value="LeuD/IlvD-like"/>
    <property type="match status" value="1"/>
</dbReference>
<dbReference type="GO" id="GO:0016829">
    <property type="term" value="F:lyase activity"/>
    <property type="evidence" value="ECO:0007669"/>
    <property type="project" value="UniProtKB-KW"/>
</dbReference>
<dbReference type="Gene3D" id="3.20.19.10">
    <property type="entry name" value="Aconitase, domain 4"/>
    <property type="match status" value="1"/>
</dbReference>
<feature type="region of interest" description="Disordered" evidence="6">
    <location>
        <begin position="189"/>
        <end position="219"/>
    </location>
</feature>
<keyword evidence="2" id="KW-0479">Metal-binding</keyword>
<dbReference type="RefSeq" id="WP_158955763.1">
    <property type="nucleotide sequence ID" value="NZ_CP046915.1"/>
</dbReference>
<dbReference type="InterPro" id="IPR000573">
    <property type="entry name" value="AconitaseA/IPMdHydase_ssu_swvl"/>
</dbReference>
<dbReference type="AlphaFoldDB" id="A0A7Z2GP71"/>
<comment type="subunit">
    <text evidence="1">Heterodimer of LeuC and LeuD.</text>
</comment>
<dbReference type="GO" id="GO:0170038">
    <property type="term" value="P:proteinogenic amino acid biosynthetic process"/>
    <property type="evidence" value="ECO:0007669"/>
    <property type="project" value="UniProtKB-ARBA"/>
</dbReference>
<dbReference type="SUPFAM" id="SSF53732">
    <property type="entry name" value="Aconitase iron-sulfur domain"/>
    <property type="match status" value="1"/>
</dbReference>
<evidence type="ECO:0000313" key="9">
    <source>
        <dbReference type="EMBL" id="QGZ65383.1"/>
    </source>
</evidence>
<proteinExistence type="predicted"/>
<dbReference type="PANTHER" id="PTHR43822:SF2">
    <property type="entry name" value="HOMOACONITASE, MITOCHONDRIAL"/>
    <property type="match status" value="1"/>
</dbReference>
<feature type="domain" description="Aconitase/3-isopropylmalate dehydratase large subunit alpha/beta/alpha" evidence="7">
    <location>
        <begin position="248"/>
        <end position="673"/>
    </location>
</feature>
<dbReference type="Gene3D" id="3.30.499.10">
    <property type="entry name" value="Aconitase, domain 3"/>
    <property type="match status" value="2"/>
</dbReference>
<dbReference type="GO" id="GO:0170034">
    <property type="term" value="P:L-amino acid biosynthetic process"/>
    <property type="evidence" value="ECO:0007669"/>
    <property type="project" value="UniProtKB-ARBA"/>
</dbReference>
<dbReference type="GO" id="GO:0051536">
    <property type="term" value="F:iron-sulfur cluster binding"/>
    <property type="evidence" value="ECO:0007669"/>
    <property type="project" value="UniProtKB-KW"/>
</dbReference>
<feature type="compositionally biased region" description="Polar residues" evidence="6">
    <location>
        <begin position="204"/>
        <end position="219"/>
    </location>
</feature>
<feature type="domain" description="Aconitase A/isopropylmalate dehydratase small subunit swivel" evidence="8">
    <location>
        <begin position="91"/>
        <end position="138"/>
    </location>
</feature>
<dbReference type="InterPro" id="IPR036008">
    <property type="entry name" value="Aconitase_4Fe-4S_dom"/>
</dbReference>
<name>A0A7Z2GP71_9BURK</name>
<evidence type="ECO:0000256" key="6">
    <source>
        <dbReference type="SAM" id="MobiDB-lite"/>
    </source>
</evidence>
<dbReference type="InterPro" id="IPR015931">
    <property type="entry name" value="Acnase/IPM_dHydase_lsu_aba_1/3"/>
</dbReference>
<evidence type="ECO:0000256" key="1">
    <source>
        <dbReference type="ARBA" id="ARBA00011271"/>
    </source>
</evidence>
<organism evidence="9 10">
    <name type="scientific">Paraburkholderia acidisoli</name>
    <dbReference type="NCBI Taxonomy" id="2571748"/>
    <lineage>
        <taxon>Bacteria</taxon>
        <taxon>Pseudomonadati</taxon>
        <taxon>Pseudomonadota</taxon>
        <taxon>Betaproteobacteria</taxon>
        <taxon>Burkholderiales</taxon>
        <taxon>Burkholderiaceae</taxon>
        <taxon>Paraburkholderia</taxon>
    </lineage>
</organism>
<evidence type="ECO:0000259" key="7">
    <source>
        <dbReference type="Pfam" id="PF00330"/>
    </source>
</evidence>
<gene>
    <name evidence="9" type="ORF">FAZ98_26820</name>
</gene>
<dbReference type="InterPro" id="IPR001030">
    <property type="entry name" value="Acoase/IPM_deHydtase_lsu_aba"/>
</dbReference>
<dbReference type="Proteomes" id="UP000433577">
    <property type="component" value="Chromosome 3"/>
</dbReference>
<evidence type="ECO:0000313" key="10">
    <source>
        <dbReference type="Proteomes" id="UP000433577"/>
    </source>
</evidence>
<accession>A0A7Z2GP71</accession>
<dbReference type="KEGG" id="pacs:FAZ98_26820"/>
<keyword evidence="3" id="KW-0408">Iron</keyword>
<dbReference type="EMBL" id="CP046915">
    <property type="protein sequence ID" value="QGZ65383.1"/>
    <property type="molecule type" value="Genomic_DNA"/>
</dbReference>
<sequence>MATPHTALDLGGRILFLCRDAAQIDRQLAGETLANVAPDALRDDVSTDEITPMSVLTRFDERLGRVPYVGLRVDGRNPVGIDAVRGGGFCVTVAGNRYGKGSSREHSPLAEFSAGIRLVIARSFERIYRQNADNLGLFTSTDFGLIERIQRGEPIFIDELVASRDSVAAEILRSGGLLRYGARHRREIGATPVPVDEKPRATQDETPNAAQDETPNDNPRTLAQKILERHALRVAGTSDTLTPGAGVFVRADWRFIHEYYTGMATHMLHAAFGRPLALREPHSILAFEDHLSYAHKSELHLRNGLMPDVRELSAAHRAFVSDYGIRNHGYLNQLSELHSSENGGAPSADEGSEGISHAMMAERYALPGQVVVGTDSHTPHSGALGCVAFGVGTTDMANAFVTGAVRMTVPQSLLIRFDGPLAPGVTAKDLVLHLLADARIRAGLGVGKVFEFAGSAIARLSTDERATLTNMVAELGGFTGLVAPDAETVRFLKARRGIDFTLEAWMRSDPGATYADIIDIDCTGITPMLAAPGDPGNGVALRDLAERPRIDIAYGGSCTAGKREDFDHYHEVLAWAAARGLRVPEGVTLYLQFGTSDVRDYCATQGYLAAFEQVGAVMLQPSCGACANCGPGASTEAGQVTISAINRNFPGRSGPGQVWLASPPTVAASALAGAIASFAELQARHR</sequence>
<evidence type="ECO:0000256" key="5">
    <source>
        <dbReference type="ARBA" id="ARBA00023239"/>
    </source>
</evidence>
<dbReference type="PANTHER" id="PTHR43822">
    <property type="entry name" value="HOMOACONITASE, MITOCHONDRIAL-RELATED"/>
    <property type="match status" value="1"/>
</dbReference>
<reference evidence="9 10" key="1">
    <citation type="submission" date="2019-12" db="EMBL/GenBank/DDBJ databases">
        <title>Paraburkholderia acidiphila 7Q-K02 sp. nov and Paraburkholderia acidisoli DHF22 sp. nov., two strains isolated from forest soil.</title>
        <authorList>
            <person name="Gao Z."/>
            <person name="Qiu L."/>
        </authorList>
    </citation>
    <scope>NUCLEOTIDE SEQUENCE [LARGE SCALE GENOMIC DNA]</scope>
    <source>
        <strain evidence="9 10">DHF22</strain>
    </source>
</reference>
<dbReference type="InterPro" id="IPR050067">
    <property type="entry name" value="IPM_dehydratase_rel_enz"/>
</dbReference>
<dbReference type="OrthoDB" id="9802769at2"/>
<dbReference type="Pfam" id="PF00694">
    <property type="entry name" value="Aconitase_C"/>
    <property type="match status" value="1"/>
</dbReference>